<organism evidence="2 3">
    <name type="scientific">Caerostris darwini</name>
    <dbReference type="NCBI Taxonomy" id="1538125"/>
    <lineage>
        <taxon>Eukaryota</taxon>
        <taxon>Metazoa</taxon>
        <taxon>Ecdysozoa</taxon>
        <taxon>Arthropoda</taxon>
        <taxon>Chelicerata</taxon>
        <taxon>Arachnida</taxon>
        <taxon>Araneae</taxon>
        <taxon>Araneomorphae</taxon>
        <taxon>Entelegynae</taxon>
        <taxon>Araneoidea</taxon>
        <taxon>Araneidae</taxon>
        <taxon>Caerostris</taxon>
    </lineage>
</organism>
<reference evidence="2 3" key="1">
    <citation type="submission" date="2021-06" db="EMBL/GenBank/DDBJ databases">
        <title>Caerostris darwini draft genome.</title>
        <authorList>
            <person name="Kono N."/>
            <person name="Arakawa K."/>
        </authorList>
    </citation>
    <scope>NUCLEOTIDE SEQUENCE [LARGE SCALE GENOMIC DNA]</scope>
</reference>
<feature type="region of interest" description="Disordered" evidence="1">
    <location>
        <begin position="1"/>
        <end position="29"/>
    </location>
</feature>
<gene>
    <name evidence="2" type="ORF">CDAR_208011</name>
</gene>
<dbReference type="AlphaFoldDB" id="A0AAV4U3I0"/>
<dbReference type="Proteomes" id="UP001054837">
    <property type="component" value="Unassembled WGS sequence"/>
</dbReference>
<accession>A0AAV4U3I0</accession>
<feature type="compositionally biased region" description="Basic residues" evidence="1">
    <location>
        <begin position="19"/>
        <end position="29"/>
    </location>
</feature>
<evidence type="ECO:0000313" key="3">
    <source>
        <dbReference type="Proteomes" id="UP001054837"/>
    </source>
</evidence>
<name>A0AAV4U3I0_9ARAC</name>
<keyword evidence="3" id="KW-1185">Reference proteome</keyword>
<proteinExistence type="predicted"/>
<dbReference type="EMBL" id="BPLQ01010661">
    <property type="protein sequence ID" value="GIY52349.1"/>
    <property type="molecule type" value="Genomic_DNA"/>
</dbReference>
<evidence type="ECO:0000256" key="1">
    <source>
        <dbReference type="SAM" id="MobiDB-lite"/>
    </source>
</evidence>
<evidence type="ECO:0008006" key="4">
    <source>
        <dbReference type="Google" id="ProtNLM"/>
    </source>
</evidence>
<evidence type="ECO:0000313" key="2">
    <source>
        <dbReference type="EMBL" id="GIY52349.1"/>
    </source>
</evidence>
<protein>
    <recommendedName>
        <fullName evidence="4">Ribosomal protein L14</fullName>
    </recommendedName>
</protein>
<comment type="caution">
    <text evidence="2">The sequence shown here is derived from an EMBL/GenBank/DDBJ whole genome shotgun (WGS) entry which is preliminary data.</text>
</comment>
<sequence length="112" mass="12405">MQHLGDRGPGPYATALPRRTNRGRDRRKGNWRGCYTSAYFAHRRGIVFAQVTDKACRVLQKDRCCLSVGSALCFDSGIERGTLLIIRAVKFSHFTGKATSSLALQGDWSSVV</sequence>